<reference evidence="3 4" key="1">
    <citation type="submission" date="2020-04" db="EMBL/GenBank/DDBJ databases">
        <title>Ramlibacter sp. G-1-2-2 isolated from soil.</title>
        <authorList>
            <person name="Dahal R.H."/>
        </authorList>
    </citation>
    <scope>NUCLEOTIDE SEQUENCE [LARGE SCALE GENOMIC DNA]</scope>
    <source>
        <strain evidence="3 4">G-1-2-2</strain>
    </source>
</reference>
<dbReference type="InterPro" id="IPR011613">
    <property type="entry name" value="GH15-like"/>
</dbReference>
<dbReference type="InterPro" id="IPR011013">
    <property type="entry name" value="Gal_mutarotase_sf_dom"/>
</dbReference>
<proteinExistence type="predicted"/>
<dbReference type="InterPro" id="IPR015220">
    <property type="entry name" value="Glucodextranase_N"/>
</dbReference>
<dbReference type="GO" id="GO:0016757">
    <property type="term" value="F:glycosyltransferase activity"/>
    <property type="evidence" value="ECO:0007669"/>
    <property type="project" value="UniProtKB-ARBA"/>
</dbReference>
<dbReference type="GO" id="GO:0030246">
    <property type="term" value="F:carbohydrate binding"/>
    <property type="evidence" value="ECO:0007669"/>
    <property type="project" value="InterPro"/>
</dbReference>
<dbReference type="InterPro" id="IPR014718">
    <property type="entry name" value="GH-type_carb-bd"/>
</dbReference>
<feature type="domain" description="GH15-like" evidence="1">
    <location>
        <begin position="277"/>
        <end position="345"/>
    </location>
</feature>
<sequence>MQAPGAPGIDPTWTSSDKDLVGCSLGSGRLWFTTGFGILNEVYSPRVDLPQIRDLGFIVADGQGFWVEVKRLESYRITLPRPGVPALEIIHAHPRFELRLRIAPDPQREVLLIEVSLQGDAGLRPYALLAPHLGGTGHDNVAEVGWHRGRRMLWAEQGPFGLALAAVDSSQCDAWGTASAGYVGASDGWQDFDRHGRLTWEFDSAGPGNVALIGALPRLATLALGFAASRESAATLAIASLCQPFDAVWAAHVGAWQQWHQQVQAPQGLPPALADQLATSAMVLRVHQDKTFVGALVASLSVPWGNTNDSLGGYHLVWPRDLVESAGALLALGAEPEAREILRYLAATQLAEGNWSQNQWLGGKAYWQGCQLDETAFPVLLAAALAERDALDGIEVAAMIQRALGFIARIGPSSEQDRWEEDAGINAFTLATCISALVCGAAWLDEPAREWALRIADDWNSRVEEWTAAQDTALARAHGVAGYYVRVAPPLDTEGMRHLERVLPIKNKLRDPGLPAEEQVATDFLHLVRMGLRDPGDPLVLDTLKLVDALLRVETPAGPAWHRYVGDGYGERDDGSAFDGTGRGRAWPLLGGERGHYELAAGRDPLPYLQAMASMVGRGGLIPEQVWDEPTAPRPWLALGRPTGSAMPLVWAHAEFVKLAASRALGRPFDRPDAVWRRYGGRRPAPAEALWSPRAPIAQMRAGQRLWLCLPRPARVHQGIDGWQAASELDATENGLGLYVVALPTSGLAAGTRIDFTFLWLDDGTWEGVDHHVTVR</sequence>
<dbReference type="EMBL" id="JABBFX010000003">
    <property type="protein sequence ID" value="NML47511.1"/>
    <property type="molecule type" value="Genomic_DNA"/>
</dbReference>
<feature type="domain" description="GH15-like" evidence="1">
    <location>
        <begin position="358"/>
        <end position="660"/>
    </location>
</feature>
<accession>A0A848HDS5</accession>
<dbReference type="SUPFAM" id="SSF74650">
    <property type="entry name" value="Galactose mutarotase-like"/>
    <property type="match status" value="1"/>
</dbReference>
<dbReference type="RefSeq" id="WP_169421783.1">
    <property type="nucleotide sequence ID" value="NZ_JABBFX010000003.1"/>
</dbReference>
<dbReference type="Pfam" id="PF00723">
    <property type="entry name" value="Glyco_hydro_15"/>
    <property type="match status" value="2"/>
</dbReference>
<evidence type="ECO:0000259" key="2">
    <source>
        <dbReference type="Pfam" id="PF09137"/>
    </source>
</evidence>
<protein>
    <submittedName>
        <fullName evidence="3">Glycosyl hydrolase</fullName>
    </submittedName>
</protein>
<evidence type="ECO:0000313" key="4">
    <source>
        <dbReference type="Proteomes" id="UP000541185"/>
    </source>
</evidence>
<dbReference type="InterPro" id="IPR008928">
    <property type="entry name" value="6-hairpin_glycosidase_sf"/>
</dbReference>
<dbReference type="PANTHER" id="PTHR31616:SF0">
    <property type="entry name" value="GLUCAN 1,4-ALPHA-GLUCOSIDASE"/>
    <property type="match status" value="1"/>
</dbReference>
<dbReference type="Proteomes" id="UP000541185">
    <property type="component" value="Unassembled WGS sequence"/>
</dbReference>
<dbReference type="Gene3D" id="1.50.10.10">
    <property type="match status" value="1"/>
</dbReference>
<organism evidence="3 4">
    <name type="scientific">Ramlibacter agri</name>
    <dbReference type="NCBI Taxonomy" id="2728837"/>
    <lineage>
        <taxon>Bacteria</taxon>
        <taxon>Pseudomonadati</taxon>
        <taxon>Pseudomonadota</taxon>
        <taxon>Betaproteobacteria</taxon>
        <taxon>Burkholderiales</taxon>
        <taxon>Comamonadaceae</taxon>
        <taxon>Ramlibacter</taxon>
    </lineage>
</organism>
<gene>
    <name evidence="3" type="ORF">HHL11_27425</name>
</gene>
<dbReference type="CDD" id="cd07430">
    <property type="entry name" value="GH15_N"/>
    <property type="match status" value="1"/>
</dbReference>
<keyword evidence="4" id="KW-1185">Reference proteome</keyword>
<dbReference type="InterPro" id="IPR012341">
    <property type="entry name" value="6hp_glycosidase-like_sf"/>
</dbReference>
<dbReference type="AlphaFoldDB" id="A0A848HDS5"/>
<dbReference type="Pfam" id="PF09137">
    <property type="entry name" value="Glucodextran_N"/>
    <property type="match status" value="1"/>
</dbReference>
<evidence type="ECO:0000259" key="1">
    <source>
        <dbReference type="Pfam" id="PF00723"/>
    </source>
</evidence>
<evidence type="ECO:0000313" key="3">
    <source>
        <dbReference type="EMBL" id="NML47511.1"/>
    </source>
</evidence>
<feature type="domain" description="Glucodextranase N-terminal" evidence="2">
    <location>
        <begin position="3"/>
        <end position="260"/>
    </location>
</feature>
<comment type="caution">
    <text evidence="3">The sequence shown here is derived from an EMBL/GenBank/DDBJ whole genome shotgun (WGS) entry which is preliminary data.</text>
</comment>
<keyword evidence="3" id="KW-0378">Hydrolase</keyword>
<dbReference type="GO" id="GO:0004553">
    <property type="term" value="F:hydrolase activity, hydrolyzing O-glycosyl compounds"/>
    <property type="evidence" value="ECO:0007669"/>
    <property type="project" value="TreeGrafter"/>
</dbReference>
<dbReference type="SUPFAM" id="SSF48208">
    <property type="entry name" value="Six-hairpin glycosidases"/>
    <property type="match status" value="1"/>
</dbReference>
<name>A0A848HDS5_9BURK</name>
<dbReference type="Gene3D" id="2.70.98.10">
    <property type="match status" value="1"/>
</dbReference>
<dbReference type="PANTHER" id="PTHR31616">
    <property type="entry name" value="TREHALASE"/>
    <property type="match status" value="1"/>
</dbReference>
<dbReference type="GO" id="GO:0005975">
    <property type="term" value="P:carbohydrate metabolic process"/>
    <property type="evidence" value="ECO:0007669"/>
    <property type="project" value="InterPro"/>
</dbReference>